<evidence type="ECO:0000313" key="3">
    <source>
        <dbReference type="Proteomes" id="UP000050525"/>
    </source>
</evidence>
<comment type="caution">
    <text evidence="2">The sequence shown here is derived from an EMBL/GenBank/DDBJ whole genome shotgun (WGS) entry which is preliminary data.</text>
</comment>
<dbReference type="STRING" id="8496.A0A151MSG8"/>
<proteinExistence type="predicted"/>
<keyword evidence="3" id="KW-1185">Reference proteome</keyword>
<evidence type="ECO:0000256" key="1">
    <source>
        <dbReference type="SAM" id="Coils"/>
    </source>
</evidence>
<dbReference type="PANTHER" id="PTHR33488:SF2">
    <property type="entry name" value="EARLY ENDOSOME ANTIGEN 1-LIKE"/>
    <property type="match status" value="1"/>
</dbReference>
<sequence>MSTGQDDSNQSVGGGACKAELSYQKLQVVRKEYLESLTEIHEPELINIACTMEKYKQVKDNCDTVGEMLSKGRDCLEMLKQQWENVVCFFEMIEFCLSQIKKDLHFVGNIPQITKSDPNLWIYIRALLMTFRVHLLCETYVQVHRQCLMSLDKIPEKVLTGKIPIKDAKKKCEDAQEAIEKLVLEKKKTIDEELNDRM</sequence>
<feature type="coiled-coil region" evidence="1">
    <location>
        <begin position="165"/>
        <end position="192"/>
    </location>
</feature>
<keyword evidence="1" id="KW-0175">Coiled coil</keyword>
<name>A0A151MSG8_ALLMI</name>
<organism evidence="2 3">
    <name type="scientific">Alligator mississippiensis</name>
    <name type="common">American alligator</name>
    <dbReference type="NCBI Taxonomy" id="8496"/>
    <lineage>
        <taxon>Eukaryota</taxon>
        <taxon>Metazoa</taxon>
        <taxon>Chordata</taxon>
        <taxon>Craniata</taxon>
        <taxon>Vertebrata</taxon>
        <taxon>Euteleostomi</taxon>
        <taxon>Archelosauria</taxon>
        <taxon>Archosauria</taxon>
        <taxon>Crocodylia</taxon>
        <taxon>Alligatoridae</taxon>
        <taxon>Alligatorinae</taxon>
        <taxon>Alligator</taxon>
    </lineage>
</organism>
<dbReference type="AlphaFoldDB" id="A0A151MSG8"/>
<reference evidence="2 3" key="1">
    <citation type="journal article" date="2012" name="Genome Biol.">
        <title>Sequencing three crocodilian genomes to illuminate the evolution of archosaurs and amniotes.</title>
        <authorList>
            <person name="St John J.A."/>
            <person name="Braun E.L."/>
            <person name="Isberg S.R."/>
            <person name="Miles L.G."/>
            <person name="Chong A.Y."/>
            <person name="Gongora J."/>
            <person name="Dalzell P."/>
            <person name="Moran C."/>
            <person name="Bed'hom B."/>
            <person name="Abzhanov A."/>
            <person name="Burgess S.C."/>
            <person name="Cooksey A.M."/>
            <person name="Castoe T.A."/>
            <person name="Crawford N.G."/>
            <person name="Densmore L.D."/>
            <person name="Drew J.C."/>
            <person name="Edwards S.V."/>
            <person name="Faircloth B.C."/>
            <person name="Fujita M.K."/>
            <person name="Greenwold M.J."/>
            <person name="Hoffmann F.G."/>
            <person name="Howard J.M."/>
            <person name="Iguchi T."/>
            <person name="Janes D.E."/>
            <person name="Khan S.Y."/>
            <person name="Kohno S."/>
            <person name="de Koning A.J."/>
            <person name="Lance S.L."/>
            <person name="McCarthy F.M."/>
            <person name="McCormack J.E."/>
            <person name="Merchant M.E."/>
            <person name="Peterson D.G."/>
            <person name="Pollock D.D."/>
            <person name="Pourmand N."/>
            <person name="Raney B.J."/>
            <person name="Roessler K.A."/>
            <person name="Sanford J.R."/>
            <person name="Sawyer R.H."/>
            <person name="Schmidt C.J."/>
            <person name="Triplett E.W."/>
            <person name="Tuberville T.D."/>
            <person name="Venegas-Anaya M."/>
            <person name="Howard J.T."/>
            <person name="Jarvis E.D."/>
            <person name="Guillette L.J.Jr."/>
            <person name="Glenn T.C."/>
            <person name="Green R.E."/>
            <person name="Ray D.A."/>
        </authorList>
    </citation>
    <scope>NUCLEOTIDE SEQUENCE [LARGE SCALE GENOMIC DNA]</scope>
    <source>
        <strain evidence="2">KSC_2009_1</strain>
    </source>
</reference>
<dbReference type="PANTHER" id="PTHR33488">
    <property type="entry name" value="ZGC:162509"/>
    <property type="match status" value="1"/>
</dbReference>
<gene>
    <name evidence="2" type="ORF">Y1Q_0010037</name>
</gene>
<protein>
    <submittedName>
        <fullName evidence="2">Uncharacterized protein</fullName>
    </submittedName>
</protein>
<evidence type="ECO:0000313" key="2">
    <source>
        <dbReference type="EMBL" id="KYO27390.1"/>
    </source>
</evidence>
<dbReference type="Proteomes" id="UP000050525">
    <property type="component" value="Unassembled WGS sequence"/>
</dbReference>
<dbReference type="EMBL" id="AKHW03005176">
    <property type="protein sequence ID" value="KYO27390.1"/>
    <property type="molecule type" value="Genomic_DNA"/>
</dbReference>
<accession>A0A151MSG8</accession>